<comment type="subcellular location">
    <subcellularLocation>
        <location evidence="2">Membrane</location>
        <topology evidence="2">Multi-pass membrane protein</topology>
    </subcellularLocation>
</comment>
<evidence type="ECO:0000313" key="10">
    <source>
        <dbReference type="Proteomes" id="UP001235840"/>
    </source>
</evidence>
<keyword evidence="5 8" id="KW-0812">Transmembrane</keyword>
<dbReference type="NCBIfam" id="TIGR01475">
    <property type="entry name" value="ubiA_other"/>
    <property type="match status" value="1"/>
</dbReference>
<name>A0ABT9VXW7_9BACI</name>
<comment type="cofactor">
    <cofactor evidence="1">
        <name>Mg(2+)</name>
        <dbReference type="ChEBI" id="CHEBI:18420"/>
    </cofactor>
</comment>
<dbReference type="Pfam" id="PF01040">
    <property type="entry name" value="UbiA"/>
    <property type="match status" value="1"/>
</dbReference>
<feature type="transmembrane region" description="Helical" evidence="8">
    <location>
        <begin position="94"/>
        <end position="114"/>
    </location>
</feature>
<dbReference type="EC" id="2.5.1.39" evidence="9"/>
<evidence type="ECO:0000256" key="1">
    <source>
        <dbReference type="ARBA" id="ARBA00001946"/>
    </source>
</evidence>
<protein>
    <submittedName>
        <fullName evidence="9">4-hydroxybenzoate polyprenyltransferase</fullName>
        <ecNumber evidence="9">2.5.1.39</ecNumber>
    </submittedName>
</protein>
<keyword evidence="6 8" id="KW-1133">Transmembrane helix</keyword>
<feature type="transmembrane region" description="Helical" evidence="8">
    <location>
        <begin position="144"/>
        <end position="164"/>
    </location>
</feature>
<accession>A0ABT9VXW7</accession>
<keyword evidence="7 8" id="KW-0472">Membrane</keyword>
<dbReference type="InterPro" id="IPR000537">
    <property type="entry name" value="UbiA_prenyltransferase"/>
</dbReference>
<dbReference type="EMBL" id="JAUSTY010000005">
    <property type="protein sequence ID" value="MDQ0165465.1"/>
    <property type="molecule type" value="Genomic_DNA"/>
</dbReference>
<feature type="transmembrane region" description="Helical" evidence="8">
    <location>
        <begin position="52"/>
        <end position="73"/>
    </location>
</feature>
<keyword evidence="10" id="KW-1185">Reference proteome</keyword>
<comment type="caution">
    <text evidence="9">The sequence shown here is derived from an EMBL/GenBank/DDBJ whole genome shotgun (WGS) entry which is preliminary data.</text>
</comment>
<evidence type="ECO:0000256" key="6">
    <source>
        <dbReference type="ARBA" id="ARBA00022989"/>
    </source>
</evidence>
<dbReference type="PANTHER" id="PTHR11048:SF28">
    <property type="entry name" value="4-HYDROXYBENZOATE POLYPRENYLTRANSFERASE, MITOCHONDRIAL"/>
    <property type="match status" value="1"/>
</dbReference>
<reference evidence="9 10" key="1">
    <citation type="submission" date="2023-07" db="EMBL/GenBank/DDBJ databases">
        <title>Genomic Encyclopedia of Type Strains, Phase IV (KMG-IV): sequencing the most valuable type-strain genomes for metagenomic binning, comparative biology and taxonomic classification.</title>
        <authorList>
            <person name="Goeker M."/>
        </authorList>
    </citation>
    <scope>NUCLEOTIDE SEQUENCE [LARGE SCALE GENOMIC DNA]</scope>
    <source>
        <strain evidence="9 10">DSM 12751</strain>
    </source>
</reference>
<dbReference type="RefSeq" id="WP_307392622.1">
    <property type="nucleotide sequence ID" value="NZ_BAAADK010000011.1"/>
</dbReference>
<feature type="transmembrane region" description="Helical" evidence="8">
    <location>
        <begin position="241"/>
        <end position="259"/>
    </location>
</feature>
<evidence type="ECO:0000256" key="5">
    <source>
        <dbReference type="ARBA" id="ARBA00022692"/>
    </source>
</evidence>
<dbReference type="Gene3D" id="1.10.357.140">
    <property type="entry name" value="UbiA prenyltransferase"/>
    <property type="match status" value="1"/>
</dbReference>
<comment type="similarity">
    <text evidence="3">Belongs to the UbiA prenyltransferase family.</text>
</comment>
<dbReference type="InterPro" id="IPR044878">
    <property type="entry name" value="UbiA_sf"/>
</dbReference>
<proteinExistence type="inferred from homology"/>
<feature type="transmembrane region" description="Helical" evidence="8">
    <location>
        <begin position="271"/>
        <end position="295"/>
    </location>
</feature>
<evidence type="ECO:0000256" key="8">
    <source>
        <dbReference type="SAM" id="Phobius"/>
    </source>
</evidence>
<dbReference type="CDD" id="cd13959">
    <property type="entry name" value="PT_UbiA_COQ2"/>
    <property type="match status" value="1"/>
</dbReference>
<dbReference type="Gene3D" id="1.20.120.1780">
    <property type="entry name" value="UbiA prenyltransferase"/>
    <property type="match status" value="1"/>
</dbReference>
<dbReference type="InterPro" id="IPR006371">
    <property type="entry name" value="Polyprenyltransferase_UbiA-li"/>
</dbReference>
<evidence type="ECO:0000256" key="7">
    <source>
        <dbReference type="ARBA" id="ARBA00023136"/>
    </source>
</evidence>
<sequence>MNKFKVILEMIKFEHTIFALPFAFVGAILGTQIAFQAGDGIHASSWPTWGQIFWIVLAMVGARSAAMALNRQIDRFIDAKNPRTSTRAIPAGKITSKEILLFIAGSFILLFVSAYMLNPLAVKLLPVAVFFLVLYSYTKRFTWACHYILGIAIALAPLGGWVGATGTLHWESVLLFLAILFWTAGFDIIYATQDTEFDKKANLYSIPSYFGVAKALWISRVSHVLAAGLLFSLYFFTPLGWIYLIGCFVAAGILIYEHSLVKANDLSKVDVAFFTMNGILSVVIFVFTITDLVILQ</sequence>
<dbReference type="Proteomes" id="UP001235840">
    <property type="component" value="Unassembled WGS sequence"/>
</dbReference>
<dbReference type="InterPro" id="IPR039653">
    <property type="entry name" value="Prenyltransferase"/>
</dbReference>
<evidence type="ECO:0000313" key="9">
    <source>
        <dbReference type="EMBL" id="MDQ0165465.1"/>
    </source>
</evidence>
<gene>
    <name evidence="9" type="ORF">J2S11_001366</name>
</gene>
<feature type="transmembrane region" description="Helical" evidence="8">
    <location>
        <begin position="170"/>
        <end position="191"/>
    </location>
</feature>
<organism evidence="9 10">
    <name type="scientific">Caldalkalibacillus horti</name>
    <dbReference type="NCBI Taxonomy" id="77523"/>
    <lineage>
        <taxon>Bacteria</taxon>
        <taxon>Bacillati</taxon>
        <taxon>Bacillota</taxon>
        <taxon>Bacilli</taxon>
        <taxon>Bacillales</taxon>
        <taxon>Bacillaceae</taxon>
        <taxon>Caldalkalibacillus</taxon>
    </lineage>
</organism>
<evidence type="ECO:0000256" key="2">
    <source>
        <dbReference type="ARBA" id="ARBA00004141"/>
    </source>
</evidence>
<dbReference type="PANTHER" id="PTHR11048">
    <property type="entry name" value="PRENYLTRANSFERASES"/>
    <property type="match status" value="1"/>
</dbReference>
<keyword evidence="4 9" id="KW-0808">Transferase</keyword>
<evidence type="ECO:0000256" key="3">
    <source>
        <dbReference type="ARBA" id="ARBA00005985"/>
    </source>
</evidence>
<evidence type="ECO:0000256" key="4">
    <source>
        <dbReference type="ARBA" id="ARBA00022679"/>
    </source>
</evidence>
<dbReference type="GO" id="GO:0008412">
    <property type="term" value="F:4-hydroxybenzoate polyprenyltransferase activity"/>
    <property type="evidence" value="ECO:0007669"/>
    <property type="project" value="UniProtKB-EC"/>
</dbReference>